<dbReference type="InterPro" id="IPR017096">
    <property type="entry name" value="BTB-kelch_protein"/>
</dbReference>
<reference evidence="9" key="2">
    <citation type="submission" date="2022-06" db="UniProtKB">
        <authorList>
            <consortium name="EnsemblMetazoa"/>
        </authorList>
    </citation>
    <scope>IDENTIFICATION</scope>
</reference>
<dbReference type="PIRSF" id="PIRSF037037">
    <property type="entry name" value="Kelch-like_protein_gigaxonin"/>
    <property type="match status" value="1"/>
</dbReference>
<evidence type="ECO:0000313" key="10">
    <source>
        <dbReference type="Proteomes" id="UP000007819"/>
    </source>
</evidence>
<organism evidence="9 10">
    <name type="scientific">Acyrthosiphon pisum</name>
    <name type="common">Pea aphid</name>
    <dbReference type="NCBI Taxonomy" id="7029"/>
    <lineage>
        <taxon>Eukaryota</taxon>
        <taxon>Metazoa</taxon>
        <taxon>Ecdysozoa</taxon>
        <taxon>Arthropoda</taxon>
        <taxon>Hexapoda</taxon>
        <taxon>Insecta</taxon>
        <taxon>Pterygota</taxon>
        <taxon>Neoptera</taxon>
        <taxon>Paraneoptera</taxon>
        <taxon>Hemiptera</taxon>
        <taxon>Sternorrhyncha</taxon>
        <taxon>Aphidomorpha</taxon>
        <taxon>Aphidoidea</taxon>
        <taxon>Aphididae</taxon>
        <taxon>Macrosiphini</taxon>
        <taxon>Acyrthosiphon</taxon>
    </lineage>
</organism>
<proteinExistence type="predicted"/>
<dbReference type="Pfam" id="PF07707">
    <property type="entry name" value="BACK"/>
    <property type="match status" value="1"/>
</dbReference>
<keyword evidence="6" id="KW-0009">Actin-binding</keyword>
<evidence type="ECO:0000259" key="8">
    <source>
        <dbReference type="SMART" id="SM00875"/>
    </source>
</evidence>
<dbReference type="PANTHER" id="PTHR24412">
    <property type="entry name" value="KELCH PROTEIN"/>
    <property type="match status" value="1"/>
</dbReference>
<dbReference type="InterPro" id="IPR011043">
    <property type="entry name" value="Gal_Oxase/kelch_b-propeller"/>
</dbReference>
<dbReference type="Gene3D" id="2.120.10.80">
    <property type="entry name" value="Kelch-type beta propeller"/>
    <property type="match status" value="1"/>
</dbReference>
<dbReference type="PANTHER" id="PTHR24412:SF441">
    <property type="entry name" value="KELCH-LIKE PROTEIN 28"/>
    <property type="match status" value="1"/>
</dbReference>
<dbReference type="SUPFAM" id="SSF54695">
    <property type="entry name" value="POZ domain"/>
    <property type="match status" value="1"/>
</dbReference>
<dbReference type="InterPro" id="IPR015915">
    <property type="entry name" value="Kelch-typ_b-propeller"/>
</dbReference>
<dbReference type="Gene3D" id="1.25.40.420">
    <property type="match status" value="1"/>
</dbReference>
<dbReference type="Proteomes" id="UP000007819">
    <property type="component" value="Chromosome A2"/>
</dbReference>
<keyword evidence="4" id="KW-0677">Repeat</keyword>
<comment type="pathway">
    <text evidence="1">Protein modification; protein ubiquitination.</text>
</comment>
<dbReference type="KEGG" id="api:100571342"/>
<evidence type="ECO:0000256" key="4">
    <source>
        <dbReference type="ARBA" id="ARBA00022737"/>
    </source>
</evidence>
<dbReference type="InterPro" id="IPR000210">
    <property type="entry name" value="BTB/POZ_dom"/>
</dbReference>
<dbReference type="SUPFAM" id="SSF50965">
    <property type="entry name" value="Galactose oxidase, central domain"/>
    <property type="match status" value="1"/>
</dbReference>
<dbReference type="InterPro" id="IPR006652">
    <property type="entry name" value="Kelch_1"/>
</dbReference>
<dbReference type="AlphaFoldDB" id="A0A8R2D7H7"/>
<dbReference type="Pfam" id="PF24681">
    <property type="entry name" value="Kelch_KLHDC2_KLHL20_DRC7"/>
    <property type="match status" value="1"/>
</dbReference>
<dbReference type="RefSeq" id="XP_016664063.1">
    <property type="nucleotide sequence ID" value="XM_016808574.2"/>
</dbReference>
<dbReference type="SMART" id="SM00612">
    <property type="entry name" value="Kelch"/>
    <property type="match status" value="6"/>
</dbReference>
<dbReference type="OrthoDB" id="45365at2759"/>
<sequence>MQNTKRIPVLSRCEPAKHEYKKSSYVEIYNVLQSLRKYVSIFPCNAHTFFRKKSRSSYYQAVGLYSALQLLIDFIYSGKISITEKNVKILLPASNLLQLQEVKNACCDFLQAQICPTKVIGIIALADLHSCTKLLRSSELFIQQHFSEVVEGNEFLSLSSEQIVKLISSDELKAPSEEKVCKIFESVIRWVKHDLDSRKQILPQLMEHVRLPLTSKDYISKNVVDEPLLNNCFKCKDYVFEALRFHFIKSEELITIPHNIRTKPRQPGGTHKVILVVCGRGHGSVELDSTEWYDPKINQWQTGPKMITPRYAGGLAVVNDNFVLCLGGRNSESILQSVDGIDLYSDSPHWRPTNDMLIKRHWFAVGVINNYIYVVGGHDGNSYLNKADVFDCRTREWHTISNMSTKRAGHGLGVLNNILYVVGGSNSVHKLNSVECYHPSLDKWTPVADMCVRRSGVGVGVLHDVLYAVGCWDGAQVWSSVEAYRPSTGVWSPIPDMHLSRRSAGVAVLGGLLYVIGGHDGVSFLGSVECYNPNTNTWSMVTASMNVARFGGRAVAIDVPQYFKT</sequence>
<name>A0A8R2D7H7_ACYPI</name>
<reference evidence="10" key="1">
    <citation type="submission" date="2010-06" db="EMBL/GenBank/DDBJ databases">
        <authorList>
            <person name="Jiang H."/>
            <person name="Abraham K."/>
            <person name="Ali S."/>
            <person name="Alsbrooks S.L."/>
            <person name="Anim B.N."/>
            <person name="Anosike U.S."/>
            <person name="Attaway T."/>
            <person name="Bandaranaike D.P."/>
            <person name="Battles P.K."/>
            <person name="Bell S.N."/>
            <person name="Bell A.V."/>
            <person name="Beltran B."/>
            <person name="Bickham C."/>
            <person name="Bustamante Y."/>
            <person name="Caleb T."/>
            <person name="Canada A."/>
            <person name="Cardenas V."/>
            <person name="Carter K."/>
            <person name="Chacko J."/>
            <person name="Chandrabose M.N."/>
            <person name="Chavez D."/>
            <person name="Chavez A."/>
            <person name="Chen L."/>
            <person name="Chu H.-S."/>
            <person name="Claassen K.J."/>
            <person name="Cockrell R."/>
            <person name="Collins M."/>
            <person name="Cooper J.A."/>
            <person name="Cree A."/>
            <person name="Curry S.M."/>
            <person name="Da Y."/>
            <person name="Dao M.D."/>
            <person name="Das B."/>
            <person name="Davila M.-L."/>
            <person name="Davy-Carroll L."/>
            <person name="Denson S."/>
            <person name="Dinh H."/>
            <person name="Ebong V.E."/>
            <person name="Edwards J.R."/>
            <person name="Egan A."/>
            <person name="El-Daye J."/>
            <person name="Escobedo L."/>
            <person name="Fernandez S."/>
            <person name="Fernando P.R."/>
            <person name="Flagg N."/>
            <person name="Forbes L.D."/>
            <person name="Fowler R.G."/>
            <person name="Fu Q."/>
            <person name="Gabisi R.A."/>
            <person name="Ganer J."/>
            <person name="Garbino Pronczuk A."/>
            <person name="Garcia R.M."/>
            <person name="Garner T."/>
            <person name="Garrett T.E."/>
            <person name="Gonzalez D.A."/>
            <person name="Hamid H."/>
            <person name="Hawkins E.S."/>
            <person name="Hirani K."/>
            <person name="Hogues M.E."/>
            <person name="Hollins B."/>
            <person name="Hsiao C.-H."/>
            <person name="Jabil R."/>
            <person name="James M.L."/>
            <person name="Jhangiani S.N."/>
            <person name="Johnson B."/>
            <person name="Johnson Q."/>
            <person name="Joshi V."/>
            <person name="Kalu J.B."/>
            <person name="Kam C."/>
            <person name="Kashfia A."/>
            <person name="Keebler J."/>
            <person name="Kisamo H."/>
            <person name="Kovar C.L."/>
            <person name="Lago L.A."/>
            <person name="Lai C.-Y."/>
            <person name="Laidlaw J."/>
            <person name="Lara F."/>
            <person name="Le T.-K."/>
            <person name="Lee S.L."/>
            <person name="Legall F.H."/>
            <person name="Lemon S.J."/>
            <person name="Lewis L.R."/>
            <person name="Li B."/>
            <person name="Liu Y."/>
            <person name="Liu Y.-S."/>
            <person name="Lopez J."/>
            <person name="Lozado R.J."/>
            <person name="Lu J."/>
            <person name="Madu R.C."/>
            <person name="Maheshwari M."/>
            <person name="Maheshwari R."/>
            <person name="Malloy K."/>
            <person name="Martinez E."/>
            <person name="Mathew T."/>
            <person name="Mercado I.C."/>
            <person name="Mercado C."/>
            <person name="Meyer B."/>
            <person name="Montgomery K."/>
            <person name="Morgan M.B."/>
            <person name="Munidasa M."/>
            <person name="Nazareth L.V."/>
            <person name="Nelson J."/>
            <person name="Ng B.M."/>
            <person name="Nguyen N.B."/>
            <person name="Nguyen P.Q."/>
            <person name="Nguyen T."/>
            <person name="Obregon M."/>
            <person name="Okwuonu G.O."/>
            <person name="Onwere C.G."/>
            <person name="Orozco G."/>
            <person name="Parra A."/>
            <person name="Patel S."/>
            <person name="Patil S."/>
            <person name="Perez A."/>
            <person name="Perez Y."/>
            <person name="Pham C."/>
            <person name="Primus E.L."/>
            <person name="Pu L.-L."/>
            <person name="Puazo M."/>
            <person name="Qin X."/>
            <person name="Quiroz J.B."/>
            <person name="Reese J."/>
            <person name="Richards S."/>
            <person name="Rives C.M."/>
            <person name="Robberts R."/>
            <person name="Ruiz S.J."/>
            <person name="Ruiz M.J."/>
            <person name="Santibanez J."/>
            <person name="Schneider B.W."/>
            <person name="Sisson I."/>
            <person name="Smith M."/>
            <person name="Sodergren E."/>
            <person name="Song X.-Z."/>
            <person name="Song B.B."/>
            <person name="Summersgill H."/>
            <person name="Thelus R."/>
            <person name="Thornton R.D."/>
            <person name="Trejos Z.Y."/>
            <person name="Usmani K."/>
            <person name="Vattathil S."/>
            <person name="Villasana D."/>
            <person name="Walker D.L."/>
            <person name="Wang S."/>
            <person name="Wang K."/>
            <person name="White C.S."/>
            <person name="Williams A.C."/>
            <person name="Williamson J."/>
            <person name="Wilson K."/>
            <person name="Woghiren I.O."/>
            <person name="Woodworth J.R."/>
            <person name="Worley K.C."/>
            <person name="Wright R.A."/>
            <person name="Wu W."/>
            <person name="Young L."/>
            <person name="Zhang L."/>
            <person name="Zhang J."/>
            <person name="Zhu Y."/>
            <person name="Muzny D.M."/>
            <person name="Weinstock G."/>
            <person name="Gibbs R.A."/>
        </authorList>
    </citation>
    <scope>NUCLEOTIDE SEQUENCE [LARGE SCALE GENOMIC DNA]</scope>
    <source>
        <strain evidence="10">LSR1</strain>
    </source>
</reference>
<dbReference type="PRINTS" id="PR00501">
    <property type="entry name" value="KELCHREPEAT"/>
</dbReference>
<protein>
    <recommendedName>
        <fullName evidence="2">Kelch-like protein diablo</fullName>
    </recommendedName>
</protein>
<evidence type="ECO:0000256" key="7">
    <source>
        <dbReference type="ARBA" id="ARBA00043912"/>
    </source>
</evidence>
<comment type="function">
    <text evidence="7">Probable substrate-specific adapter of an E3 ubiquitin-protein ligase complex which mediates the ubiquitination and subsequent proteasomal degradation of target proteins. May have a role in synapse differentiation and growth.</text>
</comment>
<evidence type="ECO:0000256" key="3">
    <source>
        <dbReference type="ARBA" id="ARBA00022441"/>
    </source>
</evidence>
<evidence type="ECO:0000256" key="6">
    <source>
        <dbReference type="ARBA" id="ARBA00023203"/>
    </source>
</evidence>
<keyword evidence="10" id="KW-1185">Reference proteome</keyword>
<dbReference type="SUPFAM" id="SSF117281">
    <property type="entry name" value="Kelch motif"/>
    <property type="match status" value="1"/>
</dbReference>
<evidence type="ECO:0000313" key="9">
    <source>
        <dbReference type="EnsemblMetazoa" id="XP_016664063.1"/>
    </source>
</evidence>
<keyword evidence="3" id="KW-0880">Kelch repeat</keyword>
<dbReference type="FunFam" id="1.25.40.420:FF:000001">
    <property type="entry name" value="Kelch-like family member 12"/>
    <property type="match status" value="1"/>
</dbReference>
<dbReference type="InterPro" id="IPR011333">
    <property type="entry name" value="SKP1/BTB/POZ_sf"/>
</dbReference>
<feature type="domain" description="BACK" evidence="8">
    <location>
        <begin position="119"/>
        <end position="224"/>
    </location>
</feature>
<evidence type="ECO:0000256" key="2">
    <source>
        <dbReference type="ARBA" id="ARBA00013699"/>
    </source>
</evidence>
<dbReference type="GO" id="GO:0003779">
    <property type="term" value="F:actin binding"/>
    <property type="evidence" value="ECO:0007669"/>
    <property type="project" value="UniProtKB-KW"/>
</dbReference>
<keyword evidence="5" id="KW-0833">Ubl conjugation pathway</keyword>
<dbReference type="GeneID" id="100571342"/>
<dbReference type="EnsemblMetazoa" id="XM_016808574.2">
    <property type="protein sequence ID" value="XP_016664063.1"/>
    <property type="gene ID" value="LOC100571342"/>
</dbReference>
<dbReference type="InterPro" id="IPR011705">
    <property type="entry name" value="BACK"/>
</dbReference>
<dbReference type="Gene3D" id="3.30.710.10">
    <property type="entry name" value="Potassium Channel Kv1.1, Chain A"/>
    <property type="match status" value="1"/>
</dbReference>
<accession>A0A8R2D7H7</accession>
<evidence type="ECO:0000256" key="1">
    <source>
        <dbReference type="ARBA" id="ARBA00004906"/>
    </source>
</evidence>
<dbReference type="Pfam" id="PF00651">
    <property type="entry name" value="BTB"/>
    <property type="match status" value="1"/>
</dbReference>
<dbReference type="SMART" id="SM00875">
    <property type="entry name" value="BACK"/>
    <property type="match status" value="1"/>
</dbReference>
<evidence type="ECO:0000256" key="5">
    <source>
        <dbReference type="ARBA" id="ARBA00022786"/>
    </source>
</evidence>
<dbReference type="Pfam" id="PF01344">
    <property type="entry name" value="Kelch_1"/>
    <property type="match status" value="1"/>
</dbReference>